<keyword evidence="4" id="KW-0805">Transcription regulation</keyword>
<keyword evidence="13" id="KW-1185">Reference proteome</keyword>
<dbReference type="InterPro" id="IPR001867">
    <property type="entry name" value="OmpR/PhoB-type_DNA-bd"/>
</dbReference>
<evidence type="ECO:0000256" key="1">
    <source>
        <dbReference type="ARBA" id="ARBA00018672"/>
    </source>
</evidence>
<organism evidence="12 13">
    <name type="scientific">Clostridium oryzae</name>
    <dbReference type="NCBI Taxonomy" id="1450648"/>
    <lineage>
        <taxon>Bacteria</taxon>
        <taxon>Bacillati</taxon>
        <taxon>Bacillota</taxon>
        <taxon>Clostridia</taxon>
        <taxon>Eubacteriales</taxon>
        <taxon>Clostridiaceae</taxon>
        <taxon>Clostridium</taxon>
    </lineage>
</organism>
<comment type="function">
    <text evidence="7">May play the central regulatory role in sporulation. It may be an element of the effector pathway responsible for the activation of sporulation genes in response to nutritional stress. Spo0A may act in concert with spo0H (a sigma factor) to control the expression of some genes that are critical to the sporulation process.</text>
</comment>
<reference evidence="12 13" key="1">
    <citation type="submission" date="2017-03" db="EMBL/GenBank/DDBJ databases">
        <title>Genome sequence of Clostridium oryzae DSM 28571.</title>
        <authorList>
            <person name="Poehlein A."/>
            <person name="Daniel R."/>
        </authorList>
    </citation>
    <scope>NUCLEOTIDE SEQUENCE [LARGE SCALE GENOMIC DNA]</scope>
    <source>
        <strain evidence="12 13">DSM 28571</strain>
    </source>
</reference>
<evidence type="ECO:0000256" key="4">
    <source>
        <dbReference type="ARBA" id="ARBA00023015"/>
    </source>
</evidence>
<keyword evidence="6" id="KW-0804">Transcription</keyword>
<dbReference type="PROSITE" id="PS51755">
    <property type="entry name" value="OMPR_PHOB"/>
    <property type="match status" value="1"/>
</dbReference>
<dbReference type="GO" id="GO:0032993">
    <property type="term" value="C:protein-DNA complex"/>
    <property type="evidence" value="ECO:0007669"/>
    <property type="project" value="TreeGrafter"/>
</dbReference>
<dbReference type="SUPFAM" id="SSF52172">
    <property type="entry name" value="CheY-like"/>
    <property type="match status" value="1"/>
</dbReference>
<sequence length="230" mass="26748">MKKILIIEDDRALSDGIVLALKNPDYEFRQCFDLASAEKIVLENSIDLIILDINLPDGSGYDFLKKVRQKSDIPVLILTANDMETDEVMGLQLGADDYITKPFSLMVLRARIETLFRRTDRNQQRNYYEVDEFTFDFDSMQFTIKNNCIELSKNEQKLLRILIENKEKVLFRATLIDKVWSDGSEFVDENALSVTINRLRNKLEDNPSKPTYIQTIYGVGYVWKDNKVIK</sequence>
<dbReference type="InterPro" id="IPR011006">
    <property type="entry name" value="CheY-like_superfamily"/>
</dbReference>
<evidence type="ECO:0000256" key="9">
    <source>
        <dbReference type="PROSITE-ProRule" id="PRU01091"/>
    </source>
</evidence>
<dbReference type="SMART" id="SM00862">
    <property type="entry name" value="Trans_reg_C"/>
    <property type="match status" value="1"/>
</dbReference>
<dbReference type="Gene3D" id="3.40.50.2300">
    <property type="match status" value="1"/>
</dbReference>
<dbReference type="PANTHER" id="PTHR48111">
    <property type="entry name" value="REGULATOR OF RPOS"/>
    <property type="match status" value="1"/>
</dbReference>
<evidence type="ECO:0000313" key="12">
    <source>
        <dbReference type="EMBL" id="OPJ64161.1"/>
    </source>
</evidence>
<dbReference type="AlphaFoldDB" id="A0A1V4IVU0"/>
<dbReference type="GO" id="GO:0006355">
    <property type="term" value="P:regulation of DNA-templated transcription"/>
    <property type="evidence" value="ECO:0007669"/>
    <property type="project" value="InterPro"/>
</dbReference>
<keyword evidence="2 8" id="KW-0597">Phosphoprotein</keyword>
<dbReference type="GO" id="GO:0000156">
    <property type="term" value="F:phosphorelay response regulator activity"/>
    <property type="evidence" value="ECO:0007669"/>
    <property type="project" value="TreeGrafter"/>
</dbReference>
<dbReference type="OrthoDB" id="9803564at2"/>
<dbReference type="PANTHER" id="PTHR48111:SF40">
    <property type="entry name" value="PHOSPHATE REGULON TRANSCRIPTIONAL REGULATORY PROTEIN PHOB"/>
    <property type="match status" value="1"/>
</dbReference>
<dbReference type="InterPro" id="IPR036388">
    <property type="entry name" value="WH-like_DNA-bd_sf"/>
</dbReference>
<evidence type="ECO:0000256" key="7">
    <source>
        <dbReference type="ARBA" id="ARBA00024867"/>
    </source>
</evidence>
<feature type="DNA-binding region" description="OmpR/PhoB-type" evidence="9">
    <location>
        <begin position="125"/>
        <end position="225"/>
    </location>
</feature>
<keyword evidence="5 9" id="KW-0238">DNA-binding</keyword>
<evidence type="ECO:0000259" key="10">
    <source>
        <dbReference type="PROSITE" id="PS50110"/>
    </source>
</evidence>
<evidence type="ECO:0000256" key="8">
    <source>
        <dbReference type="PROSITE-ProRule" id="PRU00169"/>
    </source>
</evidence>
<name>A0A1V4IVU0_9CLOT</name>
<feature type="modified residue" description="4-aspartylphosphate" evidence="8">
    <location>
        <position position="52"/>
    </location>
</feature>
<accession>A0A1V4IVU0</accession>
<dbReference type="STRING" id="1450648.CLORY_07090"/>
<dbReference type="CDD" id="cd00383">
    <property type="entry name" value="trans_reg_C"/>
    <property type="match status" value="1"/>
</dbReference>
<dbReference type="SMART" id="SM00448">
    <property type="entry name" value="REC"/>
    <property type="match status" value="1"/>
</dbReference>
<protein>
    <recommendedName>
        <fullName evidence="1">Stage 0 sporulation protein A homolog</fullName>
    </recommendedName>
</protein>
<evidence type="ECO:0000256" key="3">
    <source>
        <dbReference type="ARBA" id="ARBA00023012"/>
    </source>
</evidence>
<dbReference type="Pfam" id="PF00072">
    <property type="entry name" value="Response_reg"/>
    <property type="match status" value="1"/>
</dbReference>
<evidence type="ECO:0000259" key="11">
    <source>
        <dbReference type="PROSITE" id="PS51755"/>
    </source>
</evidence>
<dbReference type="Gene3D" id="6.10.250.690">
    <property type="match status" value="1"/>
</dbReference>
<keyword evidence="3" id="KW-0902">Two-component regulatory system</keyword>
<dbReference type="InterPro" id="IPR039420">
    <property type="entry name" value="WalR-like"/>
</dbReference>
<dbReference type="GO" id="GO:0000976">
    <property type="term" value="F:transcription cis-regulatory region binding"/>
    <property type="evidence" value="ECO:0007669"/>
    <property type="project" value="TreeGrafter"/>
</dbReference>
<feature type="domain" description="OmpR/PhoB-type" evidence="11">
    <location>
        <begin position="125"/>
        <end position="225"/>
    </location>
</feature>
<dbReference type="PROSITE" id="PS50110">
    <property type="entry name" value="RESPONSE_REGULATORY"/>
    <property type="match status" value="1"/>
</dbReference>
<gene>
    <name evidence="12" type="primary">regX3_4</name>
    <name evidence="12" type="ORF">CLORY_07090</name>
</gene>
<feature type="domain" description="Response regulatory" evidence="10">
    <location>
        <begin position="3"/>
        <end position="116"/>
    </location>
</feature>
<dbReference type="EMBL" id="MZGV01000005">
    <property type="protein sequence ID" value="OPJ64161.1"/>
    <property type="molecule type" value="Genomic_DNA"/>
</dbReference>
<evidence type="ECO:0000313" key="13">
    <source>
        <dbReference type="Proteomes" id="UP000190080"/>
    </source>
</evidence>
<evidence type="ECO:0000256" key="5">
    <source>
        <dbReference type="ARBA" id="ARBA00023125"/>
    </source>
</evidence>
<evidence type="ECO:0000256" key="2">
    <source>
        <dbReference type="ARBA" id="ARBA00022553"/>
    </source>
</evidence>
<dbReference type="GO" id="GO:0005829">
    <property type="term" value="C:cytosol"/>
    <property type="evidence" value="ECO:0007669"/>
    <property type="project" value="TreeGrafter"/>
</dbReference>
<dbReference type="Proteomes" id="UP000190080">
    <property type="component" value="Unassembled WGS sequence"/>
</dbReference>
<comment type="caution">
    <text evidence="12">The sequence shown here is derived from an EMBL/GenBank/DDBJ whole genome shotgun (WGS) entry which is preliminary data.</text>
</comment>
<dbReference type="Gene3D" id="1.10.10.10">
    <property type="entry name" value="Winged helix-like DNA-binding domain superfamily/Winged helix DNA-binding domain"/>
    <property type="match status" value="1"/>
</dbReference>
<dbReference type="InterPro" id="IPR001789">
    <property type="entry name" value="Sig_transdc_resp-reg_receiver"/>
</dbReference>
<evidence type="ECO:0000256" key="6">
    <source>
        <dbReference type="ARBA" id="ARBA00023163"/>
    </source>
</evidence>
<dbReference type="Pfam" id="PF00486">
    <property type="entry name" value="Trans_reg_C"/>
    <property type="match status" value="1"/>
</dbReference>
<dbReference type="RefSeq" id="WP_079422164.1">
    <property type="nucleotide sequence ID" value="NZ_MZGV01000005.1"/>
</dbReference>
<proteinExistence type="predicted"/>